<dbReference type="EMBL" id="SLYC01000003">
    <property type="protein sequence ID" value="TCQ06629.1"/>
    <property type="molecule type" value="Genomic_DNA"/>
</dbReference>
<evidence type="ECO:0000256" key="1">
    <source>
        <dbReference type="SAM" id="Coils"/>
    </source>
</evidence>
<evidence type="ECO:0000313" key="3">
    <source>
        <dbReference type="Proteomes" id="UP000295504"/>
    </source>
</evidence>
<accession>A0A4R2U8P6</accession>
<dbReference type="OrthoDB" id="1707350at2"/>
<dbReference type="Proteomes" id="UP000295504">
    <property type="component" value="Unassembled WGS sequence"/>
</dbReference>
<sequence length="202" mass="24012">MFFRRSIDIELDENIIKKKKIPILLKDKTWLYIRDNCKNRAMDSISKELEVIIKEEANLQKHMRTMKEKKRVLMNKVINLSDLVNTKGEERYIPEIEKSKSEIEQINIEIDQTYDMLLEFPKKIEQVNLQLLKETVKVAYQNVQTNQTQLNSLDKEIYGLREKLNKLREEKEIVEKKVGILYGFLHTLVGADEMEKLDIKTK</sequence>
<gene>
    <name evidence="2" type="ORF">EDD79_100354</name>
</gene>
<proteinExistence type="predicted"/>
<keyword evidence="1" id="KW-0175">Coiled coil</keyword>
<evidence type="ECO:0000313" key="2">
    <source>
        <dbReference type="EMBL" id="TCQ06629.1"/>
    </source>
</evidence>
<organism evidence="2 3">
    <name type="scientific">Serpentinicella alkaliphila</name>
    <dbReference type="NCBI Taxonomy" id="1734049"/>
    <lineage>
        <taxon>Bacteria</taxon>
        <taxon>Bacillati</taxon>
        <taxon>Bacillota</taxon>
        <taxon>Clostridia</taxon>
        <taxon>Peptostreptococcales</taxon>
        <taxon>Natronincolaceae</taxon>
        <taxon>Serpentinicella</taxon>
    </lineage>
</organism>
<keyword evidence="3" id="KW-1185">Reference proteome</keyword>
<protein>
    <submittedName>
        <fullName evidence="2">Uncharacterized protein</fullName>
    </submittedName>
</protein>
<comment type="caution">
    <text evidence="2">The sequence shown here is derived from an EMBL/GenBank/DDBJ whole genome shotgun (WGS) entry which is preliminary data.</text>
</comment>
<feature type="coiled-coil region" evidence="1">
    <location>
        <begin position="150"/>
        <end position="177"/>
    </location>
</feature>
<dbReference type="RefSeq" id="WP_132847512.1">
    <property type="nucleotide sequence ID" value="NZ_CP058648.1"/>
</dbReference>
<name>A0A4R2U8P6_9FIRM</name>
<reference evidence="2 3" key="1">
    <citation type="submission" date="2019-03" db="EMBL/GenBank/DDBJ databases">
        <title>Genomic Encyclopedia of Type Strains, Phase IV (KMG-IV): sequencing the most valuable type-strain genomes for metagenomic binning, comparative biology and taxonomic classification.</title>
        <authorList>
            <person name="Goeker M."/>
        </authorList>
    </citation>
    <scope>NUCLEOTIDE SEQUENCE [LARGE SCALE GENOMIC DNA]</scope>
    <source>
        <strain evidence="2 3">DSM 100013</strain>
    </source>
</reference>
<dbReference type="AlphaFoldDB" id="A0A4R2U8P6"/>